<dbReference type="GeneID" id="72000451"/>
<gene>
    <name evidence="1" type="ORF">C8Q71DRAFT_677175</name>
</gene>
<dbReference type="EMBL" id="JADCUA010000005">
    <property type="protein sequence ID" value="KAH9839781.1"/>
    <property type="molecule type" value="Genomic_DNA"/>
</dbReference>
<keyword evidence="2" id="KW-1185">Reference proteome</keyword>
<protein>
    <recommendedName>
        <fullName evidence="3">SWIM-type domain-containing protein</fullName>
    </recommendedName>
</protein>
<evidence type="ECO:0008006" key="3">
    <source>
        <dbReference type="Google" id="ProtNLM"/>
    </source>
</evidence>
<organism evidence="1 2">
    <name type="scientific">Rhodofomes roseus</name>
    <dbReference type="NCBI Taxonomy" id="34475"/>
    <lineage>
        <taxon>Eukaryota</taxon>
        <taxon>Fungi</taxon>
        <taxon>Dikarya</taxon>
        <taxon>Basidiomycota</taxon>
        <taxon>Agaricomycotina</taxon>
        <taxon>Agaricomycetes</taxon>
        <taxon>Polyporales</taxon>
        <taxon>Rhodofomes</taxon>
    </lineage>
</organism>
<dbReference type="Proteomes" id="UP000814176">
    <property type="component" value="Unassembled WGS sequence"/>
</dbReference>
<comment type="caution">
    <text evidence="1">The sequence shown here is derived from an EMBL/GenBank/DDBJ whole genome shotgun (WGS) entry which is preliminary data.</text>
</comment>
<accession>A0ABQ8KPE7</accession>
<proteinExistence type="predicted"/>
<dbReference type="RefSeq" id="XP_047781431.1">
    <property type="nucleotide sequence ID" value="XM_047919719.1"/>
</dbReference>
<sequence length="193" mass="21699">MLKVAKSYNASFGAIKLSKDLKAQLPIWYHLNASKRLRRLDNTLLSKCLRQHHNIIHVADIMLLSQHDFIPMNGESDDTQCNCTSCALATASGCRHPLKCIDAARRILYALDYKWDPYADSPNDGLSLTQHRKDSNAEALDNDGEVVFNPSVTERGGIAETFRLFVKSTNLANPPAVRKKHGIQVTREMITMY</sequence>
<feature type="non-terminal residue" evidence="1">
    <location>
        <position position="193"/>
    </location>
</feature>
<evidence type="ECO:0000313" key="2">
    <source>
        <dbReference type="Proteomes" id="UP000814176"/>
    </source>
</evidence>
<name>A0ABQ8KPE7_9APHY</name>
<evidence type="ECO:0000313" key="1">
    <source>
        <dbReference type="EMBL" id="KAH9839781.1"/>
    </source>
</evidence>
<reference evidence="1 2" key="1">
    <citation type="journal article" date="2021" name="Environ. Microbiol.">
        <title>Gene family expansions and transcriptome signatures uncover fungal adaptations to wood decay.</title>
        <authorList>
            <person name="Hage H."/>
            <person name="Miyauchi S."/>
            <person name="Viragh M."/>
            <person name="Drula E."/>
            <person name="Min B."/>
            <person name="Chaduli D."/>
            <person name="Navarro D."/>
            <person name="Favel A."/>
            <person name="Norest M."/>
            <person name="Lesage-Meessen L."/>
            <person name="Balint B."/>
            <person name="Merenyi Z."/>
            <person name="de Eugenio L."/>
            <person name="Morin E."/>
            <person name="Martinez A.T."/>
            <person name="Baldrian P."/>
            <person name="Stursova M."/>
            <person name="Martinez M.J."/>
            <person name="Novotny C."/>
            <person name="Magnuson J.K."/>
            <person name="Spatafora J.W."/>
            <person name="Maurice S."/>
            <person name="Pangilinan J."/>
            <person name="Andreopoulos W."/>
            <person name="LaButti K."/>
            <person name="Hundley H."/>
            <person name="Na H."/>
            <person name="Kuo A."/>
            <person name="Barry K."/>
            <person name="Lipzen A."/>
            <person name="Henrissat B."/>
            <person name="Riley R."/>
            <person name="Ahrendt S."/>
            <person name="Nagy L.G."/>
            <person name="Grigoriev I.V."/>
            <person name="Martin F."/>
            <person name="Rosso M.N."/>
        </authorList>
    </citation>
    <scope>NUCLEOTIDE SEQUENCE [LARGE SCALE GENOMIC DNA]</scope>
    <source>
        <strain evidence="1 2">CIRM-BRFM 1785</strain>
    </source>
</reference>